<comment type="caution">
    <text evidence="2">The sequence shown here is derived from an EMBL/GenBank/DDBJ whole genome shotgun (WGS) entry which is preliminary data.</text>
</comment>
<accession>A0A8J6LLB5</accession>
<feature type="compositionally biased region" description="Polar residues" evidence="1">
    <location>
        <begin position="53"/>
        <end position="62"/>
    </location>
</feature>
<name>A0A8J6LLB5_TENMO</name>
<gene>
    <name evidence="2" type="ORF">GEV33_005825</name>
</gene>
<keyword evidence="3" id="KW-1185">Reference proteome</keyword>
<reference evidence="2" key="1">
    <citation type="journal article" date="2020" name="J Insects Food Feed">
        <title>The yellow mealworm (Tenebrio molitor) genome: a resource for the emerging insects as food and feed industry.</title>
        <authorList>
            <person name="Eriksson T."/>
            <person name="Andere A."/>
            <person name="Kelstrup H."/>
            <person name="Emery V."/>
            <person name="Picard C."/>
        </authorList>
    </citation>
    <scope>NUCLEOTIDE SEQUENCE</scope>
    <source>
        <strain evidence="2">Stoneville</strain>
        <tissue evidence="2">Whole head</tissue>
    </source>
</reference>
<feature type="region of interest" description="Disordered" evidence="1">
    <location>
        <begin position="41"/>
        <end position="108"/>
    </location>
</feature>
<proteinExistence type="predicted"/>
<organism evidence="2 3">
    <name type="scientific">Tenebrio molitor</name>
    <name type="common">Yellow mealworm beetle</name>
    <dbReference type="NCBI Taxonomy" id="7067"/>
    <lineage>
        <taxon>Eukaryota</taxon>
        <taxon>Metazoa</taxon>
        <taxon>Ecdysozoa</taxon>
        <taxon>Arthropoda</taxon>
        <taxon>Hexapoda</taxon>
        <taxon>Insecta</taxon>
        <taxon>Pterygota</taxon>
        <taxon>Neoptera</taxon>
        <taxon>Endopterygota</taxon>
        <taxon>Coleoptera</taxon>
        <taxon>Polyphaga</taxon>
        <taxon>Cucujiformia</taxon>
        <taxon>Tenebrionidae</taxon>
        <taxon>Tenebrio</taxon>
    </lineage>
</organism>
<protein>
    <submittedName>
        <fullName evidence="2">Uncharacterized protein</fullName>
    </submittedName>
</protein>
<evidence type="ECO:0000313" key="2">
    <source>
        <dbReference type="EMBL" id="KAH0816966.1"/>
    </source>
</evidence>
<sequence length="176" mass="19976">MVFTLEQNKFLMISSYRNGVKRDEEWTYSVQACKEEFLAKTESNLLHEESEAPEQTQTSQSPHGDDPENDDDNDEDEAEAETSTPPVVHIQKKQPEGPQFKHKKRTLPEEMVQIVIKQNAPLRKSKTLKKQGDLDDSDMFYLSKCSDGSVQASIGSSNKTFPIPITVCFVHSPHYS</sequence>
<feature type="compositionally biased region" description="Basic and acidic residues" evidence="1">
    <location>
        <begin position="41"/>
        <end position="50"/>
    </location>
</feature>
<evidence type="ECO:0000313" key="3">
    <source>
        <dbReference type="Proteomes" id="UP000719412"/>
    </source>
</evidence>
<evidence type="ECO:0000256" key="1">
    <source>
        <dbReference type="SAM" id="MobiDB-lite"/>
    </source>
</evidence>
<dbReference type="Proteomes" id="UP000719412">
    <property type="component" value="Unassembled WGS sequence"/>
</dbReference>
<feature type="compositionally biased region" description="Acidic residues" evidence="1">
    <location>
        <begin position="67"/>
        <end position="80"/>
    </location>
</feature>
<dbReference type="AlphaFoldDB" id="A0A8J6LLB5"/>
<dbReference type="EMBL" id="JABDTM020020568">
    <property type="protein sequence ID" value="KAH0816966.1"/>
    <property type="molecule type" value="Genomic_DNA"/>
</dbReference>
<reference evidence="2" key="2">
    <citation type="submission" date="2021-08" db="EMBL/GenBank/DDBJ databases">
        <authorList>
            <person name="Eriksson T."/>
        </authorList>
    </citation>
    <scope>NUCLEOTIDE SEQUENCE</scope>
    <source>
        <strain evidence="2">Stoneville</strain>
        <tissue evidence="2">Whole head</tissue>
    </source>
</reference>